<keyword evidence="6 10" id="KW-0460">Magnesium</keyword>
<dbReference type="GO" id="GO:0036220">
    <property type="term" value="F:ITP diphosphatase activity"/>
    <property type="evidence" value="ECO:0007669"/>
    <property type="project" value="UniProtKB-UniRule"/>
</dbReference>
<comment type="subunit">
    <text evidence="2 10">Homodimer.</text>
</comment>
<keyword evidence="4 10" id="KW-0547">Nucleotide-binding</keyword>
<dbReference type="OrthoDB" id="9807456at2"/>
<feature type="binding site" evidence="10">
    <location>
        <begin position="7"/>
        <end position="12"/>
    </location>
    <ligand>
        <name>substrate</name>
    </ligand>
</feature>
<feature type="binding site" evidence="10">
    <location>
        <begin position="148"/>
        <end position="151"/>
    </location>
    <ligand>
        <name>substrate</name>
    </ligand>
</feature>
<dbReference type="AlphaFoldDB" id="A0A5B8VQR1"/>
<evidence type="ECO:0000256" key="7">
    <source>
        <dbReference type="ARBA" id="ARBA00023080"/>
    </source>
</evidence>
<comment type="cofactor">
    <cofactor evidence="10">
        <name>Mg(2+)</name>
        <dbReference type="ChEBI" id="CHEBI:18420"/>
    </cofactor>
    <text evidence="10">Binds 1 Mg(2+) ion per subunit.</text>
</comment>
<dbReference type="PANTHER" id="PTHR11067">
    <property type="entry name" value="INOSINE TRIPHOSPHATE PYROPHOSPHATASE/HAM1 PROTEIN"/>
    <property type="match status" value="1"/>
</dbReference>
<dbReference type="KEGG" id="agi:FSB73_15855"/>
<comment type="catalytic activity">
    <reaction evidence="9 10">
        <text>XTP + H2O = XMP + diphosphate + H(+)</text>
        <dbReference type="Rhea" id="RHEA:28610"/>
        <dbReference type="ChEBI" id="CHEBI:15377"/>
        <dbReference type="ChEBI" id="CHEBI:15378"/>
        <dbReference type="ChEBI" id="CHEBI:33019"/>
        <dbReference type="ChEBI" id="CHEBI:57464"/>
        <dbReference type="ChEBI" id="CHEBI:61314"/>
        <dbReference type="EC" id="3.6.1.66"/>
    </reaction>
</comment>
<dbReference type="GO" id="GO:0000166">
    <property type="term" value="F:nucleotide binding"/>
    <property type="evidence" value="ECO:0007669"/>
    <property type="project" value="UniProtKB-KW"/>
</dbReference>
<dbReference type="EMBL" id="CP042434">
    <property type="protein sequence ID" value="QEC72935.1"/>
    <property type="molecule type" value="Genomic_DNA"/>
</dbReference>
<dbReference type="NCBIfam" id="TIGR00042">
    <property type="entry name" value="RdgB/HAM1 family non-canonical purine NTP pyrophosphatase"/>
    <property type="match status" value="1"/>
</dbReference>
<comment type="function">
    <text evidence="10">Pyrophosphatase that catalyzes the hydrolysis of nucleoside triphosphates to their monophosphate derivatives, with a high preference for the non-canonical purine nucleotides XTP (xanthosine triphosphate), dITP (deoxyinosine triphosphate) and ITP. Seems to function as a house-cleaning enzyme that removes non-canonical purine nucleotides from the nucleotide pool, thus preventing their incorporation into DNA/RNA and avoiding chromosomal lesions.</text>
</comment>
<evidence type="ECO:0000256" key="11">
    <source>
        <dbReference type="RuleBase" id="RU003781"/>
    </source>
</evidence>
<dbReference type="SUPFAM" id="SSF52972">
    <property type="entry name" value="ITPase-like"/>
    <property type="match status" value="1"/>
</dbReference>
<proteinExistence type="inferred from homology"/>
<dbReference type="Proteomes" id="UP000321291">
    <property type="component" value="Chromosome"/>
</dbReference>
<dbReference type="CDD" id="cd00515">
    <property type="entry name" value="HAM1"/>
    <property type="match status" value="1"/>
</dbReference>
<protein>
    <recommendedName>
        <fullName evidence="10">dITP/XTP pyrophosphatase</fullName>
        <ecNumber evidence="10">3.6.1.66</ecNumber>
    </recommendedName>
    <alternativeName>
        <fullName evidence="10">Non-canonical purine NTP pyrophosphatase</fullName>
    </alternativeName>
    <alternativeName>
        <fullName evidence="10">Non-standard purine NTP pyrophosphatase</fullName>
    </alternativeName>
    <alternativeName>
        <fullName evidence="10">Nucleoside-triphosphate diphosphatase</fullName>
    </alternativeName>
    <alternativeName>
        <fullName evidence="10">Nucleoside-triphosphate pyrophosphatase</fullName>
        <shortName evidence="10">NTPase</shortName>
    </alternativeName>
</protein>
<keyword evidence="5 10" id="KW-0378">Hydrolase</keyword>
<keyword evidence="7 10" id="KW-0546">Nucleotide metabolism</keyword>
<evidence type="ECO:0000256" key="6">
    <source>
        <dbReference type="ARBA" id="ARBA00022842"/>
    </source>
</evidence>
<dbReference type="InterPro" id="IPR020922">
    <property type="entry name" value="dITP/XTP_pyrophosphatase"/>
</dbReference>
<dbReference type="GO" id="GO:0017111">
    <property type="term" value="F:ribonucleoside triphosphate phosphatase activity"/>
    <property type="evidence" value="ECO:0007669"/>
    <property type="project" value="InterPro"/>
</dbReference>
<evidence type="ECO:0000313" key="13">
    <source>
        <dbReference type="Proteomes" id="UP000321291"/>
    </source>
</evidence>
<comment type="catalytic activity">
    <reaction evidence="10">
        <text>ITP + H2O = IMP + diphosphate + H(+)</text>
        <dbReference type="Rhea" id="RHEA:29399"/>
        <dbReference type="ChEBI" id="CHEBI:15377"/>
        <dbReference type="ChEBI" id="CHEBI:15378"/>
        <dbReference type="ChEBI" id="CHEBI:33019"/>
        <dbReference type="ChEBI" id="CHEBI:58053"/>
        <dbReference type="ChEBI" id="CHEBI:61402"/>
        <dbReference type="EC" id="3.6.1.66"/>
    </reaction>
</comment>
<sequence length="193" mass="21451">MELIFATNNPNKVKEIRKVIGDKLQILPLKEAGIIIEIPEPHNTLEDNALEKAETIAHLTGKNCFSEDSGLEVDALHGAPGVKSARFAGDQATSEQNIALLLAQMEGQSNRKARFRTVITLIWDHETYYFEGNCPGKITHAPMGTDGFGYDPVFIPEGSERSFAQMPLEEKNLFSHRKKATTQLIEFLKTKIG</sequence>
<evidence type="ECO:0000256" key="8">
    <source>
        <dbReference type="ARBA" id="ARBA00051875"/>
    </source>
</evidence>
<feature type="active site" description="Proton acceptor" evidence="10">
    <location>
        <position position="68"/>
    </location>
</feature>
<dbReference type="GO" id="GO:0009117">
    <property type="term" value="P:nucleotide metabolic process"/>
    <property type="evidence" value="ECO:0007669"/>
    <property type="project" value="UniProtKB-KW"/>
</dbReference>
<dbReference type="EC" id="3.6.1.66" evidence="10"/>
<dbReference type="InterPro" id="IPR002637">
    <property type="entry name" value="RdgB/HAM1"/>
</dbReference>
<evidence type="ECO:0000256" key="2">
    <source>
        <dbReference type="ARBA" id="ARBA00011738"/>
    </source>
</evidence>
<reference evidence="12 13" key="1">
    <citation type="journal article" date="2017" name="Int. J. Syst. Evol. Microbiol.">
        <title>Arachidicoccus ginsenosidivorans sp. nov., with ginsenoside-converting activity isolated from ginseng cultivating soil.</title>
        <authorList>
            <person name="Siddiqi M.Z."/>
            <person name="Aslam Z."/>
            <person name="Im W.T."/>
        </authorList>
    </citation>
    <scope>NUCLEOTIDE SEQUENCE [LARGE SCALE GENOMIC DNA]</scope>
    <source>
        <strain evidence="12 13">Gsoil 809</strain>
    </source>
</reference>
<dbReference type="InterPro" id="IPR029001">
    <property type="entry name" value="ITPase-like_fam"/>
</dbReference>
<dbReference type="Gene3D" id="3.90.950.10">
    <property type="match status" value="1"/>
</dbReference>
<dbReference type="HAMAP" id="MF_01405">
    <property type="entry name" value="Non_canon_purine_NTPase"/>
    <property type="match status" value="1"/>
</dbReference>
<gene>
    <name evidence="12" type="primary">rdgB</name>
    <name evidence="12" type="ORF">FSB73_15855</name>
</gene>
<feature type="binding site" evidence="10">
    <location>
        <position position="171"/>
    </location>
    <ligand>
        <name>substrate</name>
    </ligand>
</feature>
<evidence type="ECO:0000256" key="4">
    <source>
        <dbReference type="ARBA" id="ARBA00022741"/>
    </source>
</evidence>
<comment type="catalytic activity">
    <reaction evidence="8 10">
        <text>dITP + H2O = dIMP + diphosphate + H(+)</text>
        <dbReference type="Rhea" id="RHEA:28342"/>
        <dbReference type="ChEBI" id="CHEBI:15377"/>
        <dbReference type="ChEBI" id="CHEBI:15378"/>
        <dbReference type="ChEBI" id="CHEBI:33019"/>
        <dbReference type="ChEBI" id="CHEBI:61194"/>
        <dbReference type="ChEBI" id="CHEBI:61382"/>
        <dbReference type="EC" id="3.6.1.66"/>
    </reaction>
</comment>
<evidence type="ECO:0000256" key="3">
    <source>
        <dbReference type="ARBA" id="ARBA00022723"/>
    </source>
</evidence>
<evidence type="ECO:0000256" key="10">
    <source>
        <dbReference type="HAMAP-Rule" id="MF_01405"/>
    </source>
</evidence>
<evidence type="ECO:0000256" key="9">
    <source>
        <dbReference type="ARBA" id="ARBA00052017"/>
    </source>
</evidence>
<evidence type="ECO:0000313" key="12">
    <source>
        <dbReference type="EMBL" id="QEC72935.1"/>
    </source>
</evidence>
<dbReference type="GO" id="GO:0005829">
    <property type="term" value="C:cytosol"/>
    <property type="evidence" value="ECO:0007669"/>
    <property type="project" value="TreeGrafter"/>
</dbReference>
<evidence type="ECO:0000256" key="1">
    <source>
        <dbReference type="ARBA" id="ARBA00008023"/>
    </source>
</evidence>
<accession>A0A5B8VQR1</accession>
<feature type="binding site" evidence="10">
    <location>
        <position position="68"/>
    </location>
    <ligand>
        <name>Mg(2+)</name>
        <dbReference type="ChEBI" id="CHEBI:18420"/>
    </ligand>
</feature>
<name>A0A5B8VQR1_9BACT</name>
<feature type="binding site" evidence="10">
    <location>
        <position position="69"/>
    </location>
    <ligand>
        <name>substrate</name>
    </ligand>
</feature>
<organism evidence="12 13">
    <name type="scientific">Arachidicoccus ginsenosidivorans</name>
    <dbReference type="NCBI Taxonomy" id="496057"/>
    <lineage>
        <taxon>Bacteria</taxon>
        <taxon>Pseudomonadati</taxon>
        <taxon>Bacteroidota</taxon>
        <taxon>Chitinophagia</taxon>
        <taxon>Chitinophagales</taxon>
        <taxon>Chitinophagaceae</taxon>
        <taxon>Arachidicoccus</taxon>
    </lineage>
</organism>
<dbReference type="RefSeq" id="WP_146784327.1">
    <property type="nucleotide sequence ID" value="NZ_CP042434.1"/>
</dbReference>
<keyword evidence="3 10" id="KW-0479">Metal-binding</keyword>
<dbReference type="GO" id="GO:0046872">
    <property type="term" value="F:metal ion binding"/>
    <property type="evidence" value="ECO:0007669"/>
    <property type="project" value="UniProtKB-KW"/>
</dbReference>
<comment type="caution">
    <text evidence="10">Lacks conserved residue(s) required for the propagation of feature annotation.</text>
</comment>
<dbReference type="GO" id="GO:0035870">
    <property type="term" value="F:dITP diphosphatase activity"/>
    <property type="evidence" value="ECO:0007669"/>
    <property type="project" value="UniProtKB-UniRule"/>
</dbReference>
<dbReference type="PANTHER" id="PTHR11067:SF9">
    <property type="entry name" value="INOSINE TRIPHOSPHATE PYROPHOSPHATASE"/>
    <property type="match status" value="1"/>
</dbReference>
<keyword evidence="13" id="KW-1185">Reference proteome</keyword>
<evidence type="ECO:0000256" key="5">
    <source>
        <dbReference type="ARBA" id="ARBA00022801"/>
    </source>
</evidence>
<dbReference type="GO" id="GO:0036222">
    <property type="term" value="F:XTP diphosphatase activity"/>
    <property type="evidence" value="ECO:0007669"/>
    <property type="project" value="UniProtKB-UniRule"/>
</dbReference>
<dbReference type="GO" id="GO:0009146">
    <property type="term" value="P:purine nucleoside triphosphate catabolic process"/>
    <property type="evidence" value="ECO:0007669"/>
    <property type="project" value="UniProtKB-UniRule"/>
</dbReference>
<feature type="binding site" evidence="10">
    <location>
        <begin position="176"/>
        <end position="177"/>
    </location>
    <ligand>
        <name>substrate</name>
    </ligand>
</feature>
<comment type="similarity">
    <text evidence="1 10 11">Belongs to the HAM1 NTPase family.</text>
</comment>
<dbReference type="FunFam" id="3.90.950.10:FF:000001">
    <property type="entry name" value="dITP/XTP pyrophosphatase"/>
    <property type="match status" value="1"/>
</dbReference>
<dbReference type="Pfam" id="PF01725">
    <property type="entry name" value="Ham1p_like"/>
    <property type="match status" value="1"/>
</dbReference>